<sequence>PQWVIATRLLYHLQYPVPIQVICKRFTITYIMITIYRQVTQVFLQRQPSPSYLLYEQSSI</sequence>
<name>A0A9P7VEU9_9AGAR</name>
<proteinExistence type="predicted"/>
<evidence type="ECO:0000313" key="1">
    <source>
        <dbReference type="EMBL" id="KAG7439255.1"/>
    </source>
</evidence>
<organism evidence="1 2">
    <name type="scientific">Guyanagaster necrorhizus</name>
    <dbReference type="NCBI Taxonomy" id="856835"/>
    <lineage>
        <taxon>Eukaryota</taxon>
        <taxon>Fungi</taxon>
        <taxon>Dikarya</taxon>
        <taxon>Basidiomycota</taxon>
        <taxon>Agaricomycotina</taxon>
        <taxon>Agaricomycetes</taxon>
        <taxon>Agaricomycetidae</taxon>
        <taxon>Agaricales</taxon>
        <taxon>Marasmiineae</taxon>
        <taxon>Physalacriaceae</taxon>
        <taxon>Guyanagaster</taxon>
    </lineage>
</organism>
<dbReference type="EMBL" id="MU250603">
    <property type="protein sequence ID" value="KAG7439255.1"/>
    <property type="molecule type" value="Genomic_DNA"/>
</dbReference>
<comment type="caution">
    <text evidence="1">The sequence shown here is derived from an EMBL/GenBank/DDBJ whole genome shotgun (WGS) entry which is preliminary data.</text>
</comment>
<keyword evidence="2" id="KW-1185">Reference proteome</keyword>
<gene>
    <name evidence="1" type="ORF">BT62DRAFT_914102</name>
</gene>
<protein>
    <submittedName>
        <fullName evidence="1">Uncharacterized protein</fullName>
    </submittedName>
</protein>
<dbReference type="OrthoDB" id="3362758at2759"/>
<dbReference type="Proteomes" id="UP000812287">
    <property type="component" value="Unassembled WGS sequence"/>
</dbReference>
<evidence type="ECO:0000313" key="2">
    <source>
        <dbReference type="Proteomes" id="UP000812287"/>
    </source>
</evidence>
<dbReference type="AlphaFoldDB" id="A0A9P7VEU9"/>
<feature type="non-terminal residue" evidence="1">
    <location>
        <position position="1"/>
    </location>
</feature>
<accession>A0A9P7VEU9</accession>
<reference evidence="1" key="1">
    <citation type="submission" date="2020-11" db="EMBL/GenBank/DDBJ databases">
        <title>Adaptations for nitrogen fixation in a non-lichenized fungal sporocarp promotes dispersal by wood-feeding termites.</title>
        <authorList>
            <consortium name="DOE Joint Genome Institute"/>
            <person name="Koch R.A."/>
            <person name="Yoon G."/>
            <person name="Arayal U."/>
            <person name="Lail K."/>
            <person name="Amirebrahimi M."/>
            <person name="Labutti K."/>
            <person name="Lipzen A."/>
            <person name="Riley R."/>
            <person name="Barry K."/>
            <person name="Henrissat B."/>
            <person name="Grigoriev I.V."/>
            <person name="Herr J.R."/>
            <person name="Aime M.C."/>
        </authorList>
    </citation>
    <scope>NUCLEOTIDE SEQUENCE</scope>
    <source>
        <strain evidence="1">MCA 3950</strain>
    </source>
</reference>